<dbReference type="InterPro" id="IPR036250">
    <property type="entry name" value="AcylCo_DH-like_C"/>
</dbReference>
<dbReference type="Pfam" id="PF02771">
    <property type="entry name" value="Acyl-CoA_dh_N"/>
    <property type="match status" value="1"/>
</dbReference>
<accession>A0A2P6MEH7</accession>
<evidence type="ECO:0000256" key="6">
    <source>
        <dbReference type="ARBA" id="ARBA00052546"/>
    </source>
</evidence>
<evidence type="ECO:0000256" key="2">
    <source>
        <dbReference type="ARBA" id="ARBA00009347"/>
    </source>
</evidence>
<dbReference type="PROSITE" id="PS00072">
    <property type="entry name" value="ACYL_COA_DH_1"/>
    <property type="match status" value="1"/>
</dbReference>
<dbReference type="InterPro" id="IPR009075">
    <property type="entry name" value="AcylCo_DH/oxidase_C"/>
</dbReference>
<dbReference type="PIRSF" id="PIRSF016578">
    <property type="entry name" value="HsaA"/>
    <property type="match status" value="1"/>
</dbReference>
<dbReference type="GO" id="GO:0003995">
    <property type="term" value="F:acyl-CoA dehydrogenase activity"/>
    <property type="evidence" value="ECO:0007669"/>
    <property type="project" value="InterPro"/>
</dbReference>
<keyword evidence="5 7" id="KW-0560">Oxidoreductase</keyword>
<comment type="similarity">
    <text evidence="2 7">Belongs to the acyl-CoA dehydrogenase family.</text>
</comment>
<dbReference type="FunFam" id="1.10.540.10:FF:000002">
    <property type="entry name" value="Acyl-CoA dehydrogenase FadE19"/>
    <property type="match status" value="1"/>
</dbReference>
<comment type="cofactor">
    <cofactor evidence="1 7">
        <name>FAD</name>
        <dbReference type="ChEBI" id="CHEBI:57692"/>
    </cofactor>
</comment>
<dbReference type="PANTHER" id="PTHR43884">
    <property type="entry name" value="ACYL-COA DEHYDROGENASE"/>
    <property type="match status" value="1"/>
</dbReference>
<dbReference type="PANTHER" id="PTHR43884:SF12">
    <property type="entry name" value="ISOVALERYL-COA DEHYDROGENASE, MITOCHONDRIAL-RELATED"/>
    <property type="match status" value="1"/>
</dbReference>
<dbReference type="InterPro" id="IPR009100">
    <property type="entry name" value="AcylCoA_DH/oxidase_NM_dom_sf"/>
</dbReference>
<evidence type="ECO:0000259" key="9">
    <source>
        <dbReference type="Pfam" id="PF02770"/>
    </source>
</evidence>
<comment type="caution">
    <text evidence="11">The sequence shown here is derived from an EMBL/GenBank/DDBJ whole genome shotgun (WGS) entry which is preliminary data.</text>
</comment>
<name>A0A2P6MEH7_ALKUR</name>
<sequence length="389" mass="42188">MNFARTKEQDMIRDMARGFAEKEIAPLTAEIDEKSWFPEDIFKKMGELGFLGIPFPEQYGGSGGTILEYASAVKEIGRVCGSTGLSYAAAVSLGAAPFYHFGTEKQKEKYLRPLAEGKTLGAFGLTEPGAGSDAGGTKTKAVKKEGRYVISGEKCWITNASYADTIIITARNEDSNGKITAFIVPGDAAGMTIRTPYKKMGVRGSNTTEIVLDEVEVAEDAILGDPERGFSQFLSTLDGGRISIAALALGIGTAAYEKALAYSREREQFGRPIGSFQAIQFKLADMALKLELAETMVMKAAWLKDQGQPFKKEAAMAKLYASESATSVCNESLQIHGGYGYMAEYGIERYLRDAKLMEIGEGTSEIQRLVIAREIGCPQEPKMERRGSG</sequence>
<dbReference type="Proteomes" id="UP000243650">
    <property type="component" value="Unassembled WGS sequence"/>
</dbReference>
<reference evidence="11 12" key="1">
    <citation type="submission" date="2018-03" db="EMBL/GenBank/DDBJ databases">
        <title>Bacillus urumqiensis sp. nov., a moderately haloalkaliphilic bacterium isolated from a salt lake.</title>
        <authorList>
            <person name="Zhao B."/>
            <person name="Liao Z."/>
        </authorList>
    </citation>
    <scope>NUCLEOTIDE SEQUENCE [LARGE SCALE GENOMIC DNA]</scope>
    <source>
        <strain evidence="11 12">BZ-SZ-XJ18</strain>
    </source>
</reference>
<dbReference type="Pfam" id="PF00441">
    <property type="entry name" value="Acyl-CoA_dh_1"/>
    <property type="match status" value="1"/>
</dbReference>
<evidence type="ECO:0000256" key="3">
    <source>
        <dbReference type="ARBA" id="ARBA00022630"/>
    </source>
</evidence>
<dbReference type="SUPFAM" id="SSF56645">
    <property type="entry name" value="Acyl-CoA dehydrogenase NM domain-like"/>
    <property type="match status" value="1"/>
</dbReference>
<proteinExistence type="inferred from homology"/>
<dbReference type="Gene3D" id="2.40.110.10">
    <property type="entry name" value="Butyryl-CoA Dehydrogenase, subunit A, domain 2"/>
    <property type="match status" value="1"/>
</dbReference>
<feature type="domain" description="Acyl-CoA oxidase/dehydrogenase middle" evidence="9">
    <location>
        <begin position="122"/>
        <end position="215"/>
    </location>
</feature>
<dbReference type="GO" id="GO:0050660">
    <property type="term" value="F:flavin adenine dinucleotide binding"/>
    <property type="evidence" value="ECO:0007669"/>
    <property type="project" value="InterPro"/>
</dbReference>
<evidence type="ECO:0000256" key="1">
    <source>
        <dbReference type="ARBA" id="ARBA00001974"/>
    </source>
</evidence>
<dbReference type="InterPro" id="IPR013786">
    <property type="entry name" value="AcylCoA_DH/ox_N"/>
</dbReference>
<dbReference type="FunFam" id="1.20.140.10:FF:000004">
    <property type="entry name" value="Acyl-CoA dehydrogenase FadE25"/>
    <property type="match status" value="1"/>
</dbReference>
<evidence type="ECO:0000256" key="7">
    <source>
        <dbReference type="RuleBase" id="RU362125"/>
    </source>
</evidence>
<evidence type="ECO:0000256" key="5">
    <source>
        <dbReference type="ARBA" id="ARBA00023002"/>
    </source>
</evidence>
<evidence type="ECO:0000256" key="4">
    <source>
        <dbReference type="ARBA" id="ARBA00022827"/>
    </source>
</evidence>
<protein>
    <submittedName>
        <fullName evidence="11">Acyl-CoA dehydrogenase</fullName>
    </submittedName>
</protein>
<dbReference type="InterPro" id="IPR006089">
    <property type="entry name" value="Acyl-CoA_DH_CS"/>
</dbReference>
<evidence type="ECO:0000313" key="12">
    <source>
        <dbReference type="Proteomes" id="UP000243650"/>
    </source>
</evidence>
<dbReference type="Gene3D" id="1.20.140.10">
    <property type="entry name" value="Butyryl-CoA Dehydrogenase, subunit A, domain 3"/>
    <property type="match status" value="1"/>
</dbReference>
<keyword evidence="3 7" id="KW-0285">Flavoprotein</keyword>
<gene>
    <name evidence="11" type="ORF">C6I21_13210</name>
</gene>
<keyword evidence="12" id="KW-1185">Reference proteome</keyword>
<dbReference type="InterPro" id="IPR006091">
    <property type="entry name" value="Acyl-CoA_Oxase/DH_mid-dom"/>
</dbReference>
<dbReference type="PROSITE" id="PS00073">
    <property type="entry name" value="ACYL_COA_DH_2"/>
    <property type="match status" value="1"/>
</dbReference>
<feature type="domain" description="Acyl-CoA dehydrogenase/oxidase C-terminal" evidence="8">
    <location>
        <begin position="228"/>
        <end position="375"/>
    </location>
</feature>
<comment type="catalytic activity">
    <reaction evidence="6">
        <text>a 2,3-saturated acyl-CoA + A = a 2,3-dehydroacyl-CoA + AH2</text>
        <dbReference type="Rhea" id="RHEA:48608"/>
        <dbReference type="ChEBI" id="CHEBI:13193"/>
        <dbReference type="ChEBI" id="CHEBI:17499"/>
        <dbReference type="ChEBI" id="CHEBI:60015"/>
        <dbReference type="ChEBI" id="CHEBI:65111"/>
    </reaction>
</comment>
<dbReference type="InterPro" id="IPR046373">
    <property type="entry name" value="Acyl-CoA_Oxase/DH_mid-dom_sf"/>
</dbReference>
<dbReference type="AlphaFoldDB" id="A0A2P6MEH7"/>
<dbReference type="InterPro" id="IPR037069">
    <property type="entry name" value="AcylCoA_DH/ox_N_sf"/>
</dbReference>
<evidence type="ECO:0000259" key="10">
    <source>
        <dbReference type="Pfam" id="PF02771"/>
    </source>
</evidence>
<evidence type="ECO:0000259" key="8">
    <source>
        <dbReference type="Pfam" id="PF00441"/>
    </source>
</evidence>
<dbReference type="Gene3D" id="1.10.540.10">
    <property type="entry name" value="Acyl-CoA dehydrogenase/oxidase, N-terminal domain"/>
    <property type="match status" value="1"/>
</dbReference>
<dbReference type="EMBL" id="PVNS01000013">
    <property type="protein sequence ID" value="PRO64660.1"/>
    <property type="molecule type" value="Genomic_DNA"/>
</dbReference>
<feature type="domain" description="Acyl-CoA dehydrogenase/oxidase N-terminal" evidence="10">
    <location>
        <begin position="6"/>
        <end position="118"/>
    </location>
</feature>
<dbReference type="OrthoDB" id="9802447at2"/>
<organism evidence="11 12">
    <name type="scientific">Alkalicoccus urumqiensis</name>
    <name type="common">Bacillus urumqiensis</name>
    <dbReference type="NCBI Taxonomy" id="1548213"/>
    <lineage>
        <taxon>Bacteria</taxon>
        <taxon>Bacillati</taxon>
        <taxon>Bacillota</taxon>
        <taxon>Bacilli</taxon>
        <taxon>Bacillales</taxon>
        <taxon>Bacillaceae</taxon>
        <taxon>Alkalicoccus</taxon>
    </lineage>
</organism>
<dbReference type="RefSeq" id="WP_105959960.1">
    <property type="nucleotide sequence ID" value="NZ_PVNS01000013.1"/>
</dbReference>
<keyword evidence="4 7" id="KW-0274">FAD</keyword>
<dbReference type="FunFam" id="2.40.110.10:FF:000002">
    <property type="entry name" value="Acyl-CoA dehydrogenase fadE12"/>
    <property type="match status" value="1"/>
</dbReference>
<evidence type="ECO:0000313" key="11">
    <source>
        <dbReference type="EMBL" id="PRO64660.1"/>
    </source>
</evidence>
<dbReference type="SUPFAM" id="SSF47203">
    <property type="entry name" value="Acyl-CoA dehydrogenase C-terminal domain-like"/>
    <property type="match status" value="1"/>
</dbReference>
<dbReference type="Pfam" id="PF02770">
    <property type="entry name" value="Acyl-CoA_dh_M"/>
    <property type="match status" value="1"/>
</dbReference>